<keyword evidence="1" id="KW-0732">Signal</keyword>
<dbReference type="InterPro" id="IPR046266">
    <property type="entry name" value="DUF6299"/>
</dbReference>
<feature type="chain" id="PRO_5043659530" evidence="1">
    <location>
        <begin position="28"/>
        <end position="144"/>
    </location>
</feature>
<evidence type="ECO:0000259" key="2">
    <source>
        <dbReference type="Pfam" id="PF19816"/>
    </source>
</evidence>
<name>A0AAU2VDW4_9ACTN</name>
<protein>
    <submittedName>
        <fullName evidence="3">DUF6299 family protein</fullName>
    </submittedName>
</protein>
<accession>A0AAU2VDW4</accession>
<proteinExistence type="predicted"/>
<feature type="domain" description="DUF6299" evidence="2">
    <location>
        <begin position="30"/>
        <end position="135"/>
    </location>
</feature>
<feature type="signal peptide" evidence="1">
    <location>
        <begin position="1"/>
        <end position="27"/>
    </location>
</feature>
<gene>
    <name evidence="3" type="ORF">OG549_36520</name>
</gene>
<evidence type="ECO:0000313" key="3">
    <source>
        <dbReference type="EMBL" id="WTW65703.1"/>
    </source>
</evidence>
<reference evidence="3" key="1">
    <citation type="submission" date="2022-10" db="EMBL/GenBank/DDBJ databases">
        <title>The complete genomes of actinobacterial strains from the NBC collection.</title>
        <authorList>
            <person name="Joergensen T.S."/>
            <person name="Alvarez Arevalo M."/>
            <person name="Sterndorff E.B."/>
            <person name="Faurdal D."/>
            <person name="Vuksanovic O."/>
            <person name="Mourched A.-S."/>
            <person name="Charusanti P."/>
            <person name="Shaw S."/>
            <person name="Blin K."/>
            <person name="Weber T."/>
        </authorList>
    </citation>
    <scope>NUCLEOTIDE SEQUENCE</scope>
    <source>
        <strain evidence="3">NBC_00003</strain>
    </source>
</reference>
<dbReference type="AlphaFoldDB" id="A0AAU2VDW4"/>
<dbReference type="EMBL" id="CP108318">
    <property type="protein sequence ID" value="WTW65703.1"/>
    <property type="molecule type" value="Genomic_DNA"/>
</dbReference>
<organism evidence="3">
    <name type="scientific">Streptomyces sp. NBC_00003</name>
    <dbReference type="NCBI Taxonomy" id="2903608"/>
    <lineage>
        <taxon>Bacteria</taxon>
        <taxon>Bacillati</taxon>
        <taxon>Actinomycetota</taxon>
        <taxon>Actinomycetes</taxon>
        <taxon>Kitasatosporales</taxon>
        <taxon>Streptomycetaceae</taxon>
        <taxon>Streptomyces</taxon>
    </lineage>
</organism>
<dbReference type="Pfam" id="PF19816">
    <property type="entry name" value="DUF6299"/>
    <property type="match status" value="1"/>
</dbReference>
<evidence type="ECO:0000256" key="1">
    <source>
        <dbReference type="SAM" id="SignalP"/>
    </source>
</evidence>
<sequence length="144" mass="14217">MRVSLVAAGAVVAAGVLLGAASGPAAAAPSGTVSANATGTVSRDGTITLSGTYRCSVPSGSGPVFVSSSVRTGDVQHGIGGTSAVCDGAEHTWVNQARPYGTPLPSGPARIEATLLQLNTRSGLPLPAILAADWHALDLRSAKD</sequence>